<dbReference type="InterPro" id="IPR014718">
    <property type="entry name" value="GH-type_carb-bd"/>
</dbReference>
<reference evidence="7 8" key="1">
    <citation type="submission" date="2019-03" db="EMBL/GenBank/DDBJ databases">
        <title>Primorskyibacter sp. SS33 isolated from sediments.</title>
        <authorList>
            <person name="Xunke S."/>
        </authorList>
    </citation>
    <scope>NUCLEOTIDE SEQUENCE [LARGE SCALE GENOMIC DNA]</scope>
    <source>
        <strain evidence="7 8">SS33</strain>
    </source>
</reference>
<dbReference type="Pfam" id="PF04349">
    <property type="entry name" value="MdoG"/>
    <property type="match status" value="1"/>
</dbReference>
<comment type="pathway">
    <text evidence="2">Glycan metabolism; osmoregulated periplasmic glucan (OPG) biosynthesis.</text>
</comment>
<dbReference type="OrthoDB" id="9777817at2"/>
<dbReference type="GO" id="GO:0051274">
    <property type="term" value="P:beta-glucan biosynthetic process"/>
    <property type="evidence" value="ECO:0007669"/>
    <property type="project" value="TreeGrafter"/>
</dbReference>
<dbReference type="GO" id="GO:0030288">
    <property type="term" value="C:outer membrane-bounded periplasmic space"/>
    <property type="evidence" value="ECO:0007669"/>
    <property type="project" value="TreeGrafter"/>
</dbReference>
<name>A0A4R6AEV0_9RHOB</name>
<evidence type="ECO:0000256" key="4">
    <source>
        <dbReference type="ARBA" id="ARBA00022764"/>
    </source>
</evidence>
<dbReference type="Proteomes" id="UP000295701">
    <property type="component" value="Unassembled WGS sequence"/>
</dbReference>
<dbReference type="RefSeq" id="WP_133396143.1">
    <property type="nucleotide sequence ID" value="NZ_SNAA01000004.1"/>
</dbReference>
<dbReference type="InterPro" id="IPR007444">
    <property type="entry name" value="Glucan_biosyn_MdoG_C"/>
</dbReference>
<dbReference type="UniPathway" id="UPA00637"/>
<proteinExistence type="inferred from homology"/>
<dbReference type="AlphaFoldDB" id="A0A4R6AEV0"/>
<evidence type="ECO:0000313" key="7">
    <source>
        <dbReference type="EMBL" id="TDL81484.1"/>
    </source>
</evidence>
<dbReference type="InterPro" id="IPR014756">
    <property type="entry name" value="Ig_E-set"/>
</dbReference>
<sequence length="516" mass="56973">MTRRAMLWLGGSALASAALAPAGRAQTPEGTPFSYDALVERARRAAAQEYAAPEPLGAPFSNLDYDTYRLIRFRDRNARWADRAPGPVVHAYHPGWLFAETVTLHEVVEGQEYPLSFTAADFIYSGAAKEVIPPQTDLPGVAGFRVNAALNAPDRLDEVLSFLGASYFRALGQDNLYGISARGLAVNTAIAGDEEFPRFSEFWLERGDDGSDSVSIHALLESPSVTGAYRFVVSPGMTTVMDVTLRLFFRRDVAQLGIAPLTSMFLFGPNDEGPFQDYRHRVHDSEALVLDLGETRFVRPLNNPPQLANSYFGAQSPRAFGLVQRHREFADYLDAGAHYELRPSLMVEPLEDWGTGTIRLIEIPSELEANDNIVAFWIPERDFAAGDDLSLSYRLHWGMDPAPARTELGRVTRTLAGFGGVAGVEPRKDLRKFVIDFAGGPLAELSPRTDVKPRVTVSNGTVEGEVLQRVENGENGLWRLVIEVSAERGSTVELKADLALDARALTETWVYQWIRE</sequence>
<dbReference type="SUPFAM" id="SSF74650">
    <property type="entry name" value="Galactose mutarotase-like"/>
    <property type="match status" value="1"/>
</dbReference>
<feature type="chain" id="PRO_5020626608" evidence="5">
    <location>
        <begin position="18"/>
        <end position="516"/>
    </location>
</feature>
<comment type="similarity">
    <text evidence="3">Belongs to the OpgD/OpgG family.</text>
</comment>
<evidence type="ECO:0000313" key="8">
    <source>
        <dbReference type="Proteomes" id="UP000295701"/>
    </source>
</evidence>
<dbReference type="InterPro" id="IPR013783">
    <property type="entry name" value="Ig-like_fold"/>
</dbReference>
<dbReference type="SUPFAM" id="SSF81296">
    <property type="entry name" value="E set domains"/>
    <property type="match status" value="1"/>
</dbReference>
<comment type="subcellular location">
    <subcellularLocation>
        <location evidence="1">Periplasm</location>
    </subcellularLocation>
</comment>
<evidence type="ECO:0000256" key="3">
    <source>
        <dbReference type="ARBA" id="ARBA00009284"/>
    </source>
</evidence>
<protein>
    <submittedName>
        <fullName evidence="7">Glucan biosynthesis protein G</fullName>
    </submittedName>
</protein>
<accession>A0A4R6AEV0</accession>
<comment type="caution">
    <text evidence="7">The sequence shown here is derived from an EMBL/GenBank/DDBJ whole genome shotgun (WGS) entry which is preliminary data.</text>
</comment>
<dbReference type="PANTHER" id="PTHR30504:SF2">
    <property type="entry name" value="GLUCANS BIOSYNTHESIS PROTEIN G"/>
    <property type="match status" value="1"/>
</dbReference>
<organism evidence="7 8">
    <name type="scientific">Palleronia sediminis</name>
    <dbReference type="NCBI Taxonomy" id="2547833"/>
    <lineage>
        <taxon>Bacteria</taxon>
        <taxon>Pseudomonadati</taxon>
        <taxon>Pseudomonadota</taxon>
        <taxon>Alphaproteobacteria</taxon>
        <taxon>Rhodobacterales</taxon>
        <taxon>Roseobacteraceae</taxon>
        <taxon>Palleronia</taxon>
    </lineage>
</organism>
<dbReference type="PANTHER" id="PTHR30504">
    <property type="entry name" value="GLUCANS BIOSYNTHESIS PROTEIN"/>
    <property type="match status" value="1"/>
</dbReference>
<evidence type="ECO:0000259" key="6">
    <source>
        <dbReference type="Pfam" id="PF04349"/>
    </source>
</evidence>
<dbReference type="InterPro" id="IPR011013">
    <property type="entry name" value="Gal_mutarotase_sf_dom"/>
</dbReference>
<gene>
    <name evidence="7" type="ORF">E2L08_05015</name>
</gene>
<evidence type="ECO:0000256" key="2">
    <source>
        <dbReference type="ARBA" id="ARBA00005001"/>
    </source>
</evidence>
<dbReference type="Gene3D" id="2.70.98.10">
    <property type="match status" value="1"/>
</dbReference>
<feature type="domain" description="Glucan biosynthesis periplasmic MdoG C-terminal" evidence="6">
    <location>
        <begin position="33"/>
        <end position="513"/>
    </location>
</feature>
<keyword evidence="5" id="KW-0732">Signal</keyword>
<feature type="signal peptide" evidence="5">
    <location>
        <begin position="1"/>
        <end position="17"/>
    </location>
</feature>
<evidence type="ECO:0000256" key="5">
    <source>
        <dbReference type="SAM" id="SignalP"/>
    </source>
</evidence>
<keyword evidence="8" id="KW-1185">Reference proteome</keyword>
<dbReference type="EMBL" id="SNAA01000004">
    <property type="protein sequence ID" value="TDL81484.1"/>
    <property type="molecule type" value="Genomic_DNA"/>
</dbReference>
<dbReference type="Gene3D" id="2.60.40.10">
    <property type="entry name" value="Immunoglobulins"/>
    <property type="match status" value="1"/>
</dbReference>
<dbReference type="GO" id="GO:0030246">
    <property type="term" value="F:carbohydrate binding"/>
    <property type="evidence" value="ECO:0007669"/>
    <property type="project" value="InterPro"/>
</dbReference>
<dbReference type="InterPro" id="IPR014438">
    <property type="entry name" value="Glucan_biosyn_MdoG/MdoD"/>
</dbReference>
<keyword evidence="4" id="KW-0574">Periplasm</keyword>
<dbReference type="PIRSF" id="PIRSF006281">
    <property type="entry name" value="MdoG"/>
    <property type="match status" value="1"/>
</dbReference>
<dbReference type="GO" id="GO:0003824">
    <property type="term" value="F:catalytic activity"/>
    <property type="evidence" value="ECO:0007669"/>
    <property type="project" value="InterPro"/>
</dbReference>
<evidence type="ECO:0000256" key="1">
    <source>
        <dbReference type="ARBA" id="ARBA00004418"/>
    </source>
</evidence>